<keyword evidence="3" id="KW-1185">Reference proteome</keyword>
<proteinExistence type="predicted"/>
<evidence type="ECO:0000259" key="1">
    <source>
        <dbReference type="Pfam" id="PF13519"/>
    </source>
</evidence>
<dbReference type="EMBL" id="CAJJDN010000142">
    <property type="protein sequence ID" value="CAD8123122.1"/>
    <property type="molecule type" value="Genomic_DNA"/>
</dbReference>
<reference evidence="2" key="1">
    <citation type="submission" date="2021-01" db="EMBL/GenBank/DDBJ databases">
        <authorList>
            <consortium name="Genoscope - CEA"/>
            <person name="William W."/>
        </authorList>
    </citation>
    <scope>NUCLEOTIDE SEQUENCE</scope>
</reference>
<name>A0A8S1R7K8_9CILI</name>
<accession>A0A8S1R7K8</accession>
<gene>
    <name evidence="2" type="ORF">PSON_ATCC_30995.1.T1420136</name>
</gene>
<dbReference type="OrthoDB" id="1937894at2759"/>
<protein>
    <recommendedName>
        <fullName evidence="1">VWFA domain-containing protein</fullName>
    </recommendedName>
</protein>
<evidence type="ECO:0000313" key="2">
    <source>
        <dbReference type="EMBL" id="CAD8123122.1"/>
    </source>
</evidence>
<dbReference type="InterPro" id="IPR002035">
    <property type="entry name" value="VWF_A"/>
</dbReference>
<evidence type="ECO:0000313" key="3">
    <source>
        <dbReference type="Proteomes" id="UP000692954"/>
    </source>
</evidence>
<dbReference type="AlphaFoldDB" id="A0A8S1R7K8"/>
<comment type="caution">
    <text evidence="2">The sequence shown here is derived from an EMBL/GenBank/DDBJ whole genome shotgun (WGS) entry which is preliminary data.</text>
</comment>
<organism evidence="2 3">
    <name type="scientific">Paramecium sonneborni</name>
    <dbReference type="NCBI Taxonomy" id="65129"/>
    <lineage>
        <taxon>Eukaryota</taxon>
        <taxon>Sar</taxon>
        <taxon>Alveolata</taxon>
        <taxon>Ciliophora</taxon>
        <taxon>Intramacronucleata</taxon>
        <taxon>Oligohymenophorea</taxon>
        <taxon>Peniculida</taxon>
        <taxon>Parameciidae</taxon>
        <taxon>Paramecium</taxon>
    </lineage>
</organism>
<sequence length="159" mass="18511">MHLDEAQSLEDQVCENKVEAMEQEYIDIDAKKEEYKNTIQLNIQDNIVYNYKNKVKQCPVVIQLQSIKAQQTQNRTNIDLICVIMLVVQWKVKKQNQYIQKILDSGDRIALVSFASSSYVNLPWTRNLPENKNKIKKAIKNMKIRDSTKIANGLIQVQE</sequence>
<dbReference type="Proteomes" id="UP000692954">
    <property type="component" value="Unassembled WGS sequence"/>
</dbReference>
<dbReference type="Pfam" id="PF13519">
    <property type="entry name" value="VWA_2"/>
    <property type="match status" value="1"/>
</dbReference>
<feature type="domain" description="VWFA" evidence="1">
    <location>
        <begin position="97"/>
        <end position="158"/>
    </location>
</feature>